<evidence type="ECO:0000256" key="1">
    <source>
        <dbReference type="ARBA" id="ARBA00006739"/>
    </source>
</evidence>
<gene>
    <name evidence="6" type="primary">wbbL_1</name>
    <name evidence="5" type="ORF">CLI86_08205</name>
    <name evidence="6" type="ORF">TFUB20_00588</name>
</gene>
<evidence type="ECO:0000259" key="4">
    <source>
        <dbReference type="Pfam" id="PF00535"/>
    </source>
</evidence>
<keyword evidence="2 6" id="KW-0328">Glycosyltransferase</keyword>
<feature type="domain" description="Glycosyltransferase 2-like" evidence="4">
    <location>
        <begin position="5"/>
        <end position="121"/>
    </location>
</feature>
<proteinExistence type="inferred from homology"/>
<name>A0A1D3UG41_TANFO</name>
<evidence type="ECO:0000256" key="2">
    <source>
        <dbReference type="ARBA" id="ARBA00022676"/>
    </source>
</evidence>
<dbReference type="InterPro" id="IPR029044">
    <property type="entry name" value="Nucleotide-diphossugar_trans"/>
</dbReference>
<sequence length="345" mass="39939">MKVAVIILNWNGKKLMEKFLPSLLKHTPCETAEIIVADNCSTDGSVKMLQERFPSVRVIVLDRNYGFAEGYNRAIEQVDSDYTVLLNSDVEVTPHWLDAPLDAMDRDTRIAGVQPKILSERNRSFFEYAGASGGWIDRYGYPFCRGRVLGVVEEDQGQYDTTADVFWASGACLFVRTDVYKKEGGLDSRFFAHQEEIDLCWRLRSRGYRLLCTPRSVVYHVGGGTLHVESPHKTFLNFRNNLLMIYKNLPDQDLRRVMRWRFMLDYLAAIRFVLTGHPKNAWAIVRARNVFGQWKHEYAAIRKENLEKTHAYPVPEMMKQSLLLNFYLRGMKKFSDLMQPPSSKF</sequence>
<evidence type="ECO:0000313" key="7">
    <source>
        <dbReference type="Proteomes" id="UP000182057"/>
    </source>
</evidence>
<dbReference type="PANTHER" id="PTHR43179:SF12">
    <property type="entry name" value="GALACTOFURANOSYLTRANSFERASE GLFT2"/>
    <property type="match status" value="1"/>
</dbReference>
<dbReference type="OMA" id="FWATGAC"/>
<dbReference type="InterPro" id="IPR001173">
    <property type="entry name" value="Glyco_trans_2-like"/>
</dbReference>
<reference evidence="5 8" key="2">
    <citation type="submission" date="2017-09" db="EMBL/GenBank/DDBJ databases">
        <title>Phase variable restriction modification systems are present in the genome sequences of periodontal pathogens Prevotella intermedia, Tannerella forsythia and Porphyromonas gingivalis.</title>
        <authorList>
            <person name="Haigh R.D."/>
            <person name="Crawford L."/>
            <person name="Ralph J."/>
            <person name="Wanford J."/>
            <person name="Vartoukian S.R."/>
            <person name="Hijazib K."/>
            <person name="Wade W."/>
            <person name="Oggioni M.R."/>
        </authorList>
    </citation>
    <scope>NUCLEOTIDE SEQUENCE [LARGE SCALE GENOMIC DNA]</scope>
    <source>
        <strain evidence="5 8">WW11663</strain>
    </source>
</reference>
<dbReference type="Pfam" id="PF00535">
    <property type="entry name" value="Glycos_transf_2"/>
    <property type="match status" value="1"/>
</dbReference>
<dbReference type="CDD" id="cd04186">
    <property type="entry name" value="GT_2_like_c"/>
    <property type="match status" value="1"/>
</dbReference>
<dbReference type="OrthoDB" id="9771846at2"/>
<dbReference type="EMBL" id="FMMM01000023">
    <property type="protein sequence ID" value="SCQ19124.1"/>
    <property type="molecule type" value="Genomic_DNA"/>
</dbReference>
<dbReference type="Proteomes" id="UP000219259">
    <property type="component" value="Unassembled WGS sequence"/>
</dbReference>
<evidence type="ECO:0000313" key="6">
    <source>
        <dbReference type="EMBL" id="SCQ19124.1"/>
    </source>
</evidence>
<dbReference type="Proteomes" id="UP000182057">
    <property type="component" value="Unassembled WGS sequence"/>
</dbReference>
<reference evidence="6 7" key="1">
    <citation type="submission" date="2016-09" db="EMBL/GenBank/DDBJ databases">
        <authorList>
            <person name="Capua I."/>
            <person name="De Benedictis P."/>
            <person name="Joannis T."/>
            <person name="Lombin L.H."/>
            <person name="Cattoli G."/>
        </authorList>
    </citation>
    <scope>NUCLEOTIDE SEQUENCE [LARGE SCALE GENOMIC DNA]</scope>
    <source>
        <strain evidence="6 7">UB20</strain>
    </source>
</reference>
<dbReference type="Gene3D" id="3.90.550.10">
    <property type="entry name" value="Spore Coat Polysaccharide Biosynthesis Protein SpsA, Chain A"/>
    <property type="match status" value="1"/>
</dbReference>
<dbReference type="EC" id="2.4.1.289" evidence="6"/>
<dbReference type="GO" id="GO:0102096">
    <property type="term" value="F:decaprenyl-N-acetyl-alpha-D-glucosaminyl-pyrophosphate:dTDP-alpha-L-rhamnose rhamnosyltransferase activity"/>
    <property type="evidence" value="ECO:0007669"/>
    <property type="project" value="UniProtKB-EC"/>
</dbReference>
<organism evidence="6 7">
    <name type="scientific">Tannerella forsythia</name>
    <name type="common">Bacteroides forsythus</name>
    <dbReference type="NCBI Taxonomy" id="28112"/>
    <lineage>
        <taxon>Bacteria</taxon>
        <taxon>Pseudomonadati</taxon>
        <taxon>Bacteroidota</taxon>
        <taxon>Bacteroidia</taxon>
        <taxon>Bacteroidales</taxon>
        <taxon>Tannerellaceae</taxon>
        <taxon>Tannerella</taxon>
    </lineage>
</organism>
<dbReference type="EMBL" id="NSLJ01000019">
    <property type="protein sequence ID" value="PDP43446.1"/>
    <property type="molecule type" value="Genomic_DNA"/>
</dbReference>
<evidence type="ECO:0000313" key="5">
    <source>
        <dbReference type="EMBL" id="PDP43446.1"/>
    </source>
</evidence>
<dbReference type="PANTHER" id="PTHR43179">
    <property type="entry name" value="RHAMNOSYLTRANSFERASE WBBL"/>
    <property type="match status" value="1"/>
</dbReference>
<comment type="similarity">
    <text evidence="1">Belongs to the glycosyltransferase 2 family.</text>
</comment>
<accession>A0A1D3UG41</accession>
<dbReference type="AlphaFoldDB" id="A0A1D3UG41"/>
<keyword evidence="3 6" id="KW-0808">Transferase</keyword>
<evidence type="ECO:0000313" key="8">
    <source>
        <dbReference type="Proteomes" id="UP000219259"/>
    </source>
</evidence>
<protein>
    <submittedName>
        <fullName evidence="5">Glycosyltransferase family 2 protein</fullName>
    </submittedName>
    <submittedName>
        <fullName evidence="6">N-acetylglucosaminyl-diphospho-decaprenol L-rhamnosyltransferase</fullName>
        <ecNumber evidence="6">2.4.1.289</ecNumber>
    </submittedName>
</protein>
<dbReference type="SUPFAM" id="SSF53448">
    <property type="entry name" value="Nucleotide-diphospho-sugar transferases"/>
    <property type="match status" value="1"/>
</dbReference>
<evidence type="ECO:0000256" key="3">
    <source>
        <dbReference type="ARBA" id="ARBA00022679"/>
    </source>
</evidence>